<comment type="caution">
    <text evidence="2">The sequence shown here is derived from an EMBL/GenBank/DDBJ whole genome shotgun (WGS) entry which is preliminary data.</text>
</comment>
<feature type="compositionally biased region" description="Polar residues" evidence="1">
    <location>
        <begin position="221"/>
        <end position="236"/>
    </location>
</feature>
<feature type="region of interest" description="Disordered" evidence="1">
    <location>
        <begin position="133"/>
        <end position="163"/>
    </location>
</feature>
<evidence type="ECO:0000313" key="3">
    <source>
        <dbReference type="Proteomes" id="UP000001861"/>
    </source>
</evidence>
<feature type="region of interest" description="Disordered" evidence="1">
    <location>
        <begin position="218"/>
        <end position="305"/>
    </location>
</feature>
<dbReference type="VEuPathDB" id="FungiDB:CC1G_00056"/>
<protein>
    <submittedName>
        <fullName evidence="2">Uncharacterized protein</fullName>
    </submittedName>
</protein>
<dbReference type="GeneID" id="6013474"/>
<feature type="compositionally biased region" description="Pro residues" evidence="1">
    <location>
        <begin position="133"/>
        <end position="143"/>
    </location>
</feature>
<feature type="compositionally biased region" description="Low complexity" evidence="1">
    <location>
        <begin position="144"/>
        <end position="156"/>
    </location>
</feature>
<reference evidence="2 3" key="1">
    <citation type="journal article" date="2010" name="Proc. Natl. Acad. Sci. U.S.A.">
        <title>Insights into evolution of multicellular fungi from the assembled chromosomes of the mushroom Coprinopsis cinerea (Coprinus cinereus).</title>
        <authorList>
            <person name="Stajich J.E."/>
            <person name="Wilke S.K."/>
            <person name="Ahren D."/>
            <person name="Au C.H."/>
            <person name="Birren B.W."/>
            <person name="Borodovsky M."/>
            <person name="Burns C."/>
            <person name="Canback B."/>
            <person name="Casselton L.A."/>
            <person name="Cheng C.K."/>
            <person name="Deng J."/>
            <person name="Dietrich F.S."/>
            <person name="Fargo D.C."/>
            <person name="Farman M.L."/>
            <person name="Gathman A.C."/>
            <person name="Goldberg J."/>
            <person name="Guigo R."/>
            <person name="Hoegger P.J."/>
            <person name="Hooker J.B."/>
            <person name="Huggins A."/>
            <person name="James T.Y."/>
            <person name="Kamada T."/>
            <person name="Kilaru S."/>
            <person name="Kodira C."/>
            <person name="Kues U."/>
            <person name="Kupfer D."/>
            <person name="Kwan H.S."/>
            <person name="Lomsadze A."/>
            <person name="Li W."/>
            <person name="Lilly W.W."/>
            <person name="Ma L.J."/>
            <person name="Mackey A.J."/>
            <person name="Manning G."/>
            <person name="Martin F."/>
            <person name="Muraguchi H."/>
            <person name="Natvig D.O."/>
            <person name="Palmerini H."/>
            <person name="Ramesh M.A."/>
            <person name="Rehmeyer C.J."/>
            <person name="Roe B.A."/>
            <person name="Shenoy N."/>
            <person name="Stanke M."/>
            <person name="Ter-Hovhannisyan V."/>
            <person name="Tunlid A."/>
            <person name="Velagapudi R."/>
            <person name="Vision T.J."/>
            <person name="Zeng Q."/>
            <person name="Zolan M.E."/>
            <person name="Pukkila P.J."/>
        </authorList>
    </citation>
    <scope>NUCLEOTIDE SEQUENCE [LARGE SCALE GENOMIC DNA]</scope>
    <source>
        <strain evidence="3">Okayama-7 / 130 / ATCC MYA-4618 / FGSC 9003</strain>
    </source>
</reference>
<dbReference type="AlphaFoldDB" id="A8NWL0"/>
<dbReference type="RefSeq" id="XP_001836920.1">
    <property type="nucleotide sequence ID" value="XM_001836868.1"/>
</dbReference>
<name>A8NWL0_COPC7</name>
<feature type="compositionally biased region" description="Polar residues" evidence="1">
    <location>
        <begin position="244"/>
        <end position="255"/>
    </location>
</feature>
<evidence type="ECO:0000256" key="1">
    <source>
        <dbReference type="SAM" id="MobiDB-lite"/>
    </source>
</evidence>
<feature type="compositionally biased region" description="Basic and acidic residues" evidence="1">
    <location>
        <begin position="267"/>
        <end position="280"/>
    </location>
</feature>
<gene>
    <name evidence="2" type="ORF">CC1G_00056</name>
</gene>
<proteinExistence type="predicted"/>
<dbReference type="Proteomes" id="UP000001861">
    <property type="component" value="Unassembled WGS sequence"/>
</dbReference>
<sequence length="305" mass="33257">MPHPAMLASQPVPVATQFTQIKEEAHEHALPKPPTRGVSRPNAAPKKKNNKRIMDSGRIQGFMHYQPGAKKYGRAYHLRERVSEPDQSAAKYSYEVPGSGYGYGMANPYSWNLYAPWYTPVLGARGWTDPSCPPGCAIPPPPASLRRLSAGDSSSLDDLRGQSDTNMVSIQKELGLHYDYESLDPKVRPLGLLMERCSSSINAKSDALVNQDLDYEALSAGSESPRSSNGAGQQPDDSIDDENSPPSETVVSNSDWDGATACDLMELDDRNEQEDRHADENSACTSMDGRAGGWRLLSSECPPSN</sequence>
<dbReference type="KEGG" id="cci:CC1G_00056"/>
<accession>A8NWL0</accession>
<feature type="region of interest" description="Disordered" evidence="1">
    <location>
        <begin position="22"/>
        <end position="50"/>
    </location>
</feature>
<keyword evidence="3" id="KW-1185">Reference proteome</keyword>
<organism evidence="2 3">
    <name type="scientific">Coprinopsis cinerea (strain Okayama-7 / 130 / ATCC MYA-4618 / FGSC 9003)</name>
    <name type="common">Inky cap fungus</name>
    <name type="synonym">Hormographiella aspergillata</name>
    <dbReference type="NCBI Taxonomy" id="240176"/>
    <lineage>
        <taxon>Eukaryota</taxon>
        <taxon>Fungi</taxon>
        <taxon>Dikarya</taxon>
        <taxon>Basidiomycota</taxon>
        <taxon>Agaricomycotina</taxon>
        <taxon>Agaricomycetes</taxon>
        <taxon>Agaricomycetidae</taxon>
        <taxon>Agaricales</taxon>
        <taxon>Agaricineae</taxon>
        <taxon>Psathyrellaceae</taxon>
        <taxon>Coprinopsis</taxon>
    </lineage>
</organism>
<evidence type="ECO:0000313" key="2">
    <source>
        <dbReference type="EMBL" id="EAU84537.1"/>
    </source>
</evidence>
<dbReference type="EMBL" id="AACS02000005">
    <property type="protein sequence ID" value="EAU84537.1"/>
    <property type="molecule type" value="Genomic_DNA"/>
</dbReference>
<dbReference type="InParanoid" id="A8NWL0"/>